<dbReference type="EMBL" id="LNYN01000029">
    <property type="protein sequence ID" value="KTD32457.1"/>
    <property type="molecule type" value="Genomic_DNA"/>
</dbReference>
<dbReference type="Proteomes" id="UP000054985">
    <property type="component" value="Unassembled WGS sequence"/>
</dbReference>
<accession>A0ABR5RFZ3</accession>
<name>A0ABR5RFZ3_9GAMM</name>
<evidence type="ECO:0000313" key="1">
    <source>
        <dbReference type="EMBL" id="KTD32457.1"/>
    </source>
</evidence>
<reference evidence="1 2" key="1">
    <citation type="submission" date="2015-11" db="EMBL/GenBank/DDBJ databases">
        <title>Genomic analysis of 38 Legionella species identifies large and diverse effector repertoires.</title>
        <authorList>
            <person name="Burstein D."/>
            <person name="Amaro F."/>
            <person name="Zusman T."/>
            <person name="Lifshitz Z."/>
            <person name="Cohen O."/>
            <person name="Gilbert J.A."/>
            <person name="Pupko T."/>
            <person name="Shuman H.A."/>
            <person name="Segal G."/>
        </authorList>
    </citation>
    <scope>NUCLEOTIDE SEQUENCE [LARGE SCALE GENOMIC DNA]</scope>
    <source>
        <strain evidence="1 2">ATCC 43877</strain>
    </source>
</reference>
<comment type="caution">
    <text evidence="1">The sequence shown here is derived from an EMBL/GenBank/DDBJ whole genome shotgun (WGS) entry which is preliminary data.</text>
</comment>
<evidence type="ECO:0000313" key="2">
    <source>
        <dbReference type="Proteomes" id="UP000054985"/>
    </source>
</evidence>
<sequence length="164" mass="17711">MMSRRSLGYGFYTPTTGNLIDYEMESVDKPGSVADNHSSGTHVTVCLKQPTRIPCGPHDMTLQSHGFLFGLAPGGVFPATTVANRAVRSYRTISPLPACCQLLKDKPKKEEQAGGIFSVALSVGSHLPGVTWHPALWSPDFPPFVETKSDCLTDSVIYSSRVPS</sequence>
<proteinExistence type="predicted"/>
<gene>
    <name evidence="1" type="ORF">Lmor_2395</name>
</gene>
<protein>
    <submittedName>
        <fullName evidence="1">Uncharacterized protein</fullName>
    </submittedName>
</protein>
<organism evidence="1 2">
    <name type="scientific">Legionella moravica</name>
    <dbReference type="NCBI Taxonomy" id="39962"/>
    <lineage>
        <taxon>Bacteria</taxon>
        <taxon>Pseudomonadati</taxon>
        <taxon>Pseudomonadota</taxon>
        <taxon>Gammaproteobacteria</taxon>
        <taxon>Legionellales</taxon>
        <taxon>Legionellaceae</taxon>
        <taxon>Legionella</taxon>
    </lineage>
</organism>
<keyword evidence="2" id="KW-1185">Reference proteome</keyword>